<dbReference type="AlphaFoldDB" id="A0A164IB44"/>
<keyword evidence="3" id="KW-1185">Reference proteome</keyword>
<accession>A0A164IB44</accession>
<proteinExistence type="predicted"/>
<evidence type="ECO:0000313" key="2">
    <source>
        <dbReference type="EMBL" id="KZS01079.1"/>
    </source>
</evidence>
<sequence>TCRQQFGRERGQQQEPGEGEMNFFFSSEGDGHHHRVAVRNNRLQGGNGEADGSKNKVHQRIKVSTAT</sequence>
<reference evidence="2 3" key="1">
    <citation type="submission" date="2016-03" db="EMBL/GenBank/DDBJ databases">
        <title>EvidentialGene: Evidence-directed Construction of Genes on Genomes.</title>
        <authorList>
            <person name="Gilbert D.G."/>
            <person name="Choi J.-H."/>
            <person name="Mockaitis K."/>
            <person name="Colbourne J."/>
            <person name="Pfrender M."/>
        </authorList>
    </citation>
    <scope>NUCLEOTIDE SEQUENCE [LARGE SCALE GENOMIC DNA]</scope>
    <source>
        <strain evidence="2 3">Xinb3</strain>
        <tissue evidence="2">Complete organism</tissue>
    </source>
</reference>
<feature type="non-terminal residue" evidence="2">
    <location>
        <position position="1"/>
    </location>
</feature>
<dbReference type="Proteomes" id="UP000076858">
    <property type="component" value="Unassembled WGS sequence"/>
</dbReference>
<gene>
    <name evidence="2" type="ORF">APZ42_002371</name>
</gene>
<comment type="caution">
    <text evidence="2">The sequence shown here is derived from an EMBL/GenBank/DDBJ whole genome shotgun (WGS) entry which is preliminary data.</text>
</comment>
<feature type="compositionally biased region" description="Basic and acidic residues" evidence="1">
    <location>
        <begin position="1"/>
        <end position="12"/>
    </location>
</feature>
<feature type="region of interest" description="Disordered" evidence="1">
    <location>
        <begin position="1"/>
        <end position="67"/>
    </location>
</feature>
<name>A0A164IB44_9CRUS</name>
<evidence type="ECO:0000256" key="1">
    <source>
        <dbReference type="SAM" id="MobiDB-lite"/>
    </source>
</evidence>
<evidence type="ECO:0000313" key="3">
    <source>
        <dbReference type="Proteomes" id="UP000076858"/>
    </source>
</evidence>
<dbReference type="EMBL" id="LRGB01007671">
    <property type="protein sequence ID" value="KZS01079.1"/>
    <property type="molecule type" value="Genomic_DNA"/>
</dbReference>
<organism evidence="2 3">
    <name type="scientific">Daphnia magna</name>
    <dbReference type="NCBI Taxonomy" id="35525"/>
    <lineage>
        <taxon>Eukaryota</taxon>
        <taxon>Metazoa</taxon>
        <taxon>Ecdysozoa</taxon>
        <taxon>Arthropoda</taxon>
        <taxon>Crustacea</taxon>
        <taxon>Branchiopoda</taxon>
        <taxon>Diplostraca</taxon>
        <taxon>Cladocera</taxon>
        <taxon>Anomopoda</taxon>
        <taxon>Daphniidae</taxon>
        <taxon>Daphnia</taxon>
    </lineage>
</organism>
<protein>
    <submittedName>
        <fullName evidence="2">Uncharacterized protein</fullName>
    </submittedName>
</protein>